<dbReference type="Gene3D" id="2.130.10.10">
    <property type="entry name" value="YVTN repeat-like/Quinoprotein amine dehydrogenase"/>
    <property type="match status" value="1"/>
</dbReference>
<proteinExistence type="predicted"/>
<dbReference type="PROSITE" id="PS51257">
    <property type="entry name" value="PROKAR_LIPOPROTEIN"/>
    <property type="match status" value="1"/>
</dbReference>
<dbReference type="InterPro" id="IPR011044">
    <property type="entry name" value="Quino_amine_DH_bsu"/>
</dbReference>
<dbReference type="InterPro" id="IPR015943">
    <property type="entry name" value="WD40/YVTN_repeat-like_dom_sf"/>
</dbReference>
<feature type="signal peptide" evidence="1">
    <location>
        <begin position="1"/>
        <end position="18"/>
    </location>
</feature>
<keyword evidence="3" id="KW-1185">Reference proteome</keyword>
<sequence>MKQLLRLLLGIIPCFFLACDYSPSGSHFEEVNPHVDVVGDIQLDNFPEQDTLMLRGSVNLQFNVSLPGRTIYSVELLLDKKSLGTATSATGQRQLQTTDFADGYYKLQLNVVGNSGTGSLADKAGAEGVQVYRTWVVYIDNTIPKPVTLTSVKAEDGSLKVEWKKYRGTGFQKYEIMRQYPGQQFTSVVVATITDPNQTTWFDTDYLGERVSYNVVTRVNGYYYNLYSNSIPYFYPKPQVLSSTISPAKELIITFSSTPFYRNLGSYELTLNSNRVFTMTNSKDTVVTTPANIFGEELHATLFTYPKSFPGASSRYEVDYAILSGLGAPWGPLSVEGLFGMPASGKLYFTDRGYLKVVDAATRHVEQQRNIMYLQADSEKQDVISQDGKILYSIIGNAVHRLHPLTLQTLASYELNDLLPEELYHFSMLDGVSNNNRLILRARNAEYYEDTKDHAYVIDMEQQKVVTAIEAHLSYSYSMISPDGKIISAADQVYVEQSNGSWKKLSLTKQEANTLTFHRASPLFFTTKGTTISFYSTTDGTLQSTLETERELYMPDTDPFTGHLYGSNSNQVFIYNSSTGQLVNKLEVAFGTPVFLYNNTLYSGNRYLKL</sequence>
<dbReference type="RefSeq" id="WP_076421685.1">
    <property type="nucleotide sequence ID" value="NZ_FTNM01000002.1"/>
</dbReference>
<evidence type="ECO:0000313" key="2">
    <source>
        <dbReference type="EMBL" id="SIQ89905.1"/>
    </source>
</evidence>
<dbReference type="AlphaFoldDB" id="A0A1N6WIJ7"/>
<protein>
    <recommendedName>
        <fullName evidence="4">Fibronectin type-III domain-containing protein</fullName>
    </recommendedName>
</protein>
<keyword evidence="1" id="KW-0732">Signal</keyword>
<evidence type="ECO:0008006" key="4">
    <source>
        <dbReference type="Google" id="ProtNLM"/>
    </source>
</evidence>
<reference evidence="3" key="1">
    <citation type="submission" date="2017-01" db="EMBL/GenBank/DDBJ databases">
        <authorList>
            <person name="Varghese N."/>
            <person name="Submissions S."/>
        </authorList>
    </citation>
    <scope>NUCLEOTIDE SEQUENCE [LARGE SCALE GENOMIC DNA]</scope>
    <source>
        <strain evidence="3">DM9</strain>
    </source>
</reference>
<dbReference type="Proteomes" id="UP000185924">
    <property type="component" value="Unassembled WGS sequence"/>
</dbReference>
<evidence type="ECO:0000313" key="3">
    <source>
        <dbReference type="Proteomes" id="UP000185924"/>
    </source>
</evidence>
<accession>A0A1N6WIJ7</accession>
<evidence type="ECO:0000256" key="1">
    <source>
        <dbReference type="SAM" id="SignalP"/>
    </source>
</evidence>
<dbReference type="SUPFAM" id="SSF50969">
    <property type="entry name" value="YVTN repeat-like/Quinoprotein amine dehydrogenase"/>
    <property type="match status" value="1"/>
</dbReference>
<organism evidence="2 3">
    <name type="scientific">Pontibacter lucknowensis</name>
    <dbReference type="NCBI Taxonomy" id="1077936"/>
    <lineage>
        <taxon>Bacteria</taxon>
        <taxon>Pseudomonadati</taxon>
        <taxon>Bacteroidota</taxon>
        <taxon>Cytophagia</taxon>
        <taxon>Cytophagales</taxon>
        <taxon>Hymenobacteraceae</taxon>
        <taxon>Pontibacter</taxon>
    </lineage>
</organism>
<gene>
    <name evidence="2" type="ORF">SAMN05421545_1565</name>
</gene>
<dbReference type="OrthoDB" id="980225at2"/>
<feature type="chain" id="PRO_5013337612" description="Fibronectin type-III domain-containing protein" evidence="1">
    <location>
        <begin position="19"/>
        <end position="610"/>
    </location>
</feature>
<name>A0A1N6WIJ7_9BACT</name>
<dbReference type="EMBL" id="FTNM01000002">
    <property type="protein sequence ID" value="SIQ89905.1"/>
    <property type="molecule type" value="Genomic_DNA"/>
</dbReference>